<keyword evidence="1" id="KW-0472">Membrane</keyword>
<keyword evidence="1" id="KW-0812">Transmembrane</keyword>
<dbReference type="AlphaFoldDB" id="X6NCW6"/>
<evidence type="ECO:0000313" key="4">
    <source>
        <dbReference type="Proteomes" id="UP000023152"/>
    </source>
</evidence>
<feature type="transmembrane region" description="Helical" evidence="1">
    <location>
        <begin position="145"/>
        <end position="164"/>
    </location>
</feature>
<proteinExistence type="predicted"/>
<feature type="transmembrane region" description="Helical" evidence="1">
    <location>
        <begin position="110"/>
        <end position="133"/>
    </location>
</feature>
<evidence type="ECO:0000259" key="2">
    <source>
        <dbReference type="PROSITE" id="PS50195"/>
    </source>
</evidence>
<dbReference type="InterPro" id="IPR036871">
    <property type="entry name" value="PX_dom_sf"/>
</dbReference>
<feature type="domain" description="PX" evidence="2">
    <location>
        <begin position="1"/>
        <end position="121"/>
    </location>
</feature>
<dbReference type="PROSITE" id="PS50195">
    <property type="entry name" value="PX"/>
    <property type="match status" value="1"/>
</dbReference>
<dbReference type="EMBL" id="ASPP01009739">
    <property type="protein sequence ID" value="ETO23738.1"/>
    <property type="molecule type" value="Genomic_DNA"/>
</dbReference>
<dbReference type="GO" id="GO:0035091">
    <property type="term" value="F:phosphatidylinositol binding"/>
    <property type="evidence" value="ECO:0007669"/>
    <property type="project" value="InterPro"/>
</dbReference>
<dbReference type="Proteomes" id="UP000023152">
    <property type="component" value="Unassembled WGS sequence"/>
</dbReference>
<keyword evidence="1" id="KW-1133">Transmembrane helix</keyword>
<dbReference type="SUPFAM" id="SSF64268">
    <property type="entry name" value="PX domain"/>
    <property type="match status" value="1"/>
</dbReference>
<gene>
    <name evidence="3" type="ORF">RFI_13441</name>
</gene>
<protein>
    <recommendedName>
        <fullName evidence="2">PX domain-containing protein</fullName>
    </recommendedName>
</protein>
<dbReference type="OrthoDB" id="289314at2759"/>
<keyword evidence="4" id="KW-1185">Reference proteome</keyword>
<comment type="caution">
    <text evidence="3">The sequence shown here is derived from an EMBL/GenBank/DDBJ whole genome shotgun (WGS) entry which is preliminary data.</text>
</comment>
<dbReference type="InterPro" id="IPR001683">
    <property type="entry name" value="PX_dom"/>
</dbReference>
<dbReference type="Pfam" id="PF00787">
    <property type="entry name" value="PX"/>
    <property type="match status" value="1"/>
</dbReference>
<dbReference type="Gene3D" id="3.30.1520.10">
    <property type="entry name" value="Phox-like domain"/>
    <property type="match status" value="1"/>
</dbReference>
<evidence type="ECO:0000256" key="1">
    <source>
        <dbReference type="SAM" id="Phobius"/>
    </source>
</evidence>
<accession>X6NCW6</accession>
<name>X6NCW6_RETFI</name>
<reference evidence="3 4" key="1">
    <citation type="journal article" date="2013" name="Curr. Biol.">
        <title>The Genome of the Foraminiferan Reticulomyxa filosa.</title>
        <authorList>
            <person name="Glockner G."/>
            <person name="Hulsmann N."/>
            <person name="Schleicher M."/>
            <person name="Noegel A.A."/>
            <person name="Eichinger L."/>
            <person name="Gallinger C."/>
            <person name="Pawlowski J."/>
            <person name="Sierra R."/>
            <person name="Euteneuer U."/>
            <person name="Pillet L."/>
            <person name="Moustafa A."/>
            <person name="Platzer M."/>
            <person name="Groth M."/>
            <person name="Szafranski K."/>
            <person name="Schliwa M."/>
        </authorList>
    </citation>
    <scope>NUCLEOTIDE SEQUENCE [LARGE SCALE GENOMIC DNA]</scope>
</reference>
<evidence type="ECO:0000313" key="3">
    <source>
        <dbReference type="EMBL" id="ETO23738.1"/>
    </source>
</evidence>
<sequence>MNCNLFFFFKVVDHFLRKKKKEVEKTESLKDRNNITSFPSTPFFFFFFATDNSVMLPPFPEKHIKFLTNHFNEDFVENRRALLENYLIRILQIPDLRYAQPFITLLTPGVVAYFIEVIYIHIYIYIIFFLPLFKNKKNNIVFDDWVGGNDLIIIIIIIYTKKLLGNRRTRGRRQLGGHVKDENEDKDVKVETKHLSIGSENMSDMYTNIAMKDVDEVSFLIFLFVYLHLPKPYDIEYMSD</sequence>
<organism evidence="3 4">
    <name type="scientific">Reticulomyxa filosa</name>
    <dbReference type="NCBI Taxonomy" id="46433"/>
    <lineage>
        <taxon>Eukaryota</taxon>
        <taxon>Sar</taxon>
        <taxon>Rhizaria</taxon>
        <taxon>Retaria</taxon>
        <taxon>Foraminifera</taxon>
        <taxon>Monothalamids</taxon>
        <taxon>Reticulomyxidae</taxon>
        <taxon>Reticulomyxa</taxon>
    </lineage>
</organism>